<gene>
    <name evidence="2" type="ORF">A2930_01550</name>
</gene>
<dbReference type="EMBL" id="MFID01000028">
    <property type="protein sequence ID" value="OGF80796.1"/>
    <property type="molecule type" value="Genomic_DNA"/>
</dbReference>
<feature type="chain" id="PRO_5009522241" evidence="1">
    <location>
        <begin position="24"/>
        <end position="107"/>
    </location>
</feature>
<accession>A0A1F5WYR3</accession>
<reference evidence="2 3" key="1">
    <citation type="journal article" date="2016" name="Nat. Commun.">
        <title>Thousands of microbial genomes shed light on interconnected biogeochemical processes in an aquifer system.</title>
        <authorList>
            <person name="Anantharaman K."/>
            <person name="Brown C.T."/>
            <person name="Hug L.A."/>
            <person name="Sharon I."/>
            <person name="Castelle C.J."/>
            <person name="Probst A.J."/>
            <person name="Thomas B.C."/>
            <person name="Singh A."/>
            <person name="Wilkins M.J."/>
            <person name="Karaoz U."/>
            <person name="Brodie E.L."/>
            <person name="Williams K.H."/>
            <person name="Hubbard S.S."/>
            <person name="Banfield J.F."/>
        </authorList>
    </citation>
    <scope>NUCLEOTIDE SEQUENCE [LARGE SCALE GENOMIC DNA]</scope>
</reference>
<dbReference type="STRING" id="1798351.A2930_01550"/>
<name>A0A1F5WYR3_9BACT</name>
<sequence>MRKIFLCAAILASLVMFGSKASATPKQHNFEVISSLMVPDMDDPAVNFLIKDHIEATIKLTSYFIEKCEIPAYIPGLYIIPRSDNKVFLIILSSKLDFCESPPLIWY</sequence>
<comment type="caution">
    <text evidence="2">The sequence shown here is derived from an EMBL/GenBank/DDBJ whole genome shotgun (WGS) entry which is preliminary data.</text>
</comment>
<proteinExistence type="predicted"/>
<dbReference type="AlphaFoldDB" id="A0A1F5WYR3"/>
<evidence type="ECO:0000256" key="1">
    <source>
        <dbReference type="SAM" id="SignalP"/>
    </source>
</evidence>
<organism evidence="2 3">
    <name type="scientific">Candidatus Giovannonibacteria bacterium RIFCSPLOWO2_01_FULL_45_34</name>
    <dbReference type="NCBI Taxonomy" id="1798351"/>
    <lineage>
        <taxon>Bacteria</taxon>
        <taxon>Candidatus Giovannoniibacteriota</taxon>
    </lineage>
</organism>
<protein>
    <submittedName>
        <fullName evidence="2">Uncharacterized protein</fullName>
    </submittedName>
</protein>
<keyword evidence="1" id="KW-0732">Signal</keyword>
<evidence type="ECO:0000313" key="3">
    <source>
        <dbReference type="Proteomes" id="UP000178114"/>
    </source>
</evidence>
<dbReference type="Proteomes" id="UP000178114">
    <property type="component" value="Unassembled WGS sequence"/>
</dbReference>
<feature type="signal peptide" evidence="1">
    <location>
        <begin position="1"/>
        <end position="23"/>
    </location>
</feature>
<evidence type="ECO:0000313" key="2">
    <source>
        <dbReference type="EMBL" id="OGF80796.1"/>
    </source>
</evidence>